<dbReference type="PANTHER" id="PTHR43174">
    <property type="entry name" value="UDP-N-ACETYLGLUCOSAMINE 2-EPIMERASE"/>
    <property type="match status" value="1"/>
</dbReference>
<dbReference type="PANTHER" id="PTHR43174:SF3">
    <property type="entry name" value="UDP-N-ACETYLGLUCOSAMINE 2-EPIMERASE"/>
    <property type="match status" value="1"/>
</dbReference>
<feature type="domain" description="UDP-N-acetylglucosamine 2-epimerase" evidence="1">
    <location>
        <begin position="13"/>
        <end position="194"/>
    </location>
</feature>
<dbReference type="InterPro" id="IPR003331">
    <property type="entry name" value="UDP_GlcNAc_Epimerase_2_dom"/>
</dbReference>
<dbReference type="Pfam" id="PF02350">
    <property type="entry name" value="Epimerase_2"/>
    <property type="match status" value="1"/>
</dbReference>
<evidence type="ECO:0000313" key="2">
    <source>
        <dbReference type="EMBL" id="SVD30777.1"/>
    </source>
</evidence>
<dbReference type="InterPro" id="IPR029767">
    <property type="entry name" value="WecB-like"/>
</dbReference>
<dbReference type="EMBL" id="UINC01142444">
    <property type="protein sequence ID" value="SVD30777.1"/>
    <property type="molecule type" value="Genomic_DNA"/>
</dbReference>
<accession>A0A382U9U7</accession>
<name>A0A382U9U7_9ZZZZ</name>
<proteinExistence type="predicted"/>
<dbReference type="AlphaFoldDB" id="A0A382U9U7"/>
<reference evidence="2" key="1">
    <citation type="submission" date="2018-05" db="EMBL/GenBank/DDBJ databases">
        <authorList>
            <person name="Lanie J.A."/>
            <person name="Ng W.-L."/>
            <person name="Kazmierczak K.M."/>
            <person name="Andrzejewski T.M."/>
            <person name="Davidsen T.M."/>
            <person name="Wayne K.J."/>
            <person name="Tettelin H."/>
            <person name="Glass J.I."/>
            <person name="Rusch D."/>
            <person name="Podicherti R."/>
            <person name="Tsui H.-C.T."/>
            <person name="Winkler M.E."/>
        </authorList>
    </citation>
    <scope>NUCLEOTIDE SEQUENCE</scope>
</reference>
<dbReference type="Gene3D" id="3.40.50.2000">
    <property type="entry name" value="Glycogen Phosphorylase B"/>
    <property type="match status" value="1"/>
</dbReference>
<evidence type="ECO:0000259" key="1">
    <source>
        <dbReference type="Pfam" id="PF02350"/>
    </source>
</evidence>
<feature type="non-terminal residue" evidence="2">
    <location>
        <position position="195"/>
    </location>
</feature>
<organism evidence="2">
    <name type="scientific">marine metagenome</name>
    <dbReference type="NCBI Taxonomy" id="408172"/>
    <lineage>
        <taxon>unclassified sequences</taxon>
        <taxon>metagenomes</taxon>
        <taxon>ecological metagenomes</taxon>
    </lineage>
</organism>
<protein>
    <recommendedName>
        <fullName evidence="1">UDP-N-acetylglucosamine 2-epimerase domain-containing protein</fullName>
    </recommendedName>
</protein>
<gene>
    <name evidence="2" type="ORF">METZ01_LOCUS383631</name>
</gene>
<dbReference type="SUPFAM" id="SSF53756">
    <property type="entry name" value="UDP-Glycosyltransferase/glycogen phosphorylase"/>
    <property type="match status" value="1"/>
</dbReference>
<sequence>MLDFYGVLLNSKLYEIELIAGGAHFDQGLGSTINDVKKEFKGKIHFLSDSSLNPGDASSLIISDVYKILLEQKPDGLLILGDRFEMLAAAQAALLAQIPIIHIGGGYITLGAFDNYIRNALSKLSHIHLVPSLNCADNLLKMNESKSRVFICGAPELDTFKKTEPLERNTFYGRVKLDPNKDFILATFHPETLLD</sequence>